<accession>A0ABW5PNE4</accession>
<evidence type="ECO:0000256" key="5">
    <source>
        <dbReference type="ARBA" id="ARBA00013189"/>
    </source>
</evidence>
<comment type="caution">
    <text evidence="13">The sequence shown here is derived from an EMBL/GenBank/DDBJ whole genome shotgun (WGS) entry which is preliminary data.</text>
</comment>
<evidence type="ECO:0000256" key="9">
    <source>
        <dbReference type="ARBA" id="ARBA00023235"/>
    </source>
</evidence>
<sequence length="330" mass="37445">MILVTGGAGYVGSQVARMLLDLGHELIIFDNLSNGNKRAIDSRAKFIHGDLTRYSDIHEVFRQNKIDAVIHLASYCYVGESVLKPLDYYQNNIVSTLNLLQAMEKFDVDKLIFSSSCAVYGSPSVQLMNELTPTKPINPYGKSKLMNETIIQDVAKTTGLNYVILRFFNVSGSDFEHKIGEDHTPETHLIPNIIQSILDKDKTIEIYGDDYPTPDGTCIRDYIHVKDIASAHIKSLNYLLSNNPSNKIYNLGTGKGHSINEIINYCEKEASKKAKTKYRKRRPGDPDTLVGDYSKIHKELHWEPKYTIQDIIHSAWKWHSTFPKGYKTEE</sequence>
<feature type="domain" description="NAD-dependent epimerase/dehydratase" evidence="12">
    <location>
        <begin position="2"/>
        <end position="252"/>
    </location>
</feature>
<keyword evidence="10 11" id="KW-0119">Carbohydrate metabolism</keyword>
<keyword evidence="9 11" id="KW-0413">Isomerase</keyword>
<protein>
    <recommendedName>
        <fullName evidence="6 11">UDP-glucose 4-epimerase</fullName>
        <ecNumber evidence="5 11">5.1.3.2</ecNumber>
    </recommendedName>
</protein>
<dbReference type="Gene3D" id="3.40.50.720">
    <property type="entry name" value="NAD(P)-binding Rossmann-like Domain"/>
    <property type="match status" value="1"/>
</dbReference>
<keyword evidence="14" id="KW-1185">Reference proteome</keyword>
<dbReference type="NCBIfam" id="TIGR01179">
    <property type="entry name" value="galE"/>
    <property type="match status" value="1"/>
</dbReference>
<evidence type="ECO:0000259" key="12">
    <source>
        <dbReference type="Pfam" id="PF01370"/>
    </source>
</evidence>
<evidence type="ECO:0000256" key="6">
    <source>
        <dbReference type="ARBA" id="ARBA00018569"/>
    </source>
</evidence>
<gene>
    <name evidence="13" type="primary">galE</name>
    <name evidence="13" type="ORF">ACFSTF_03230</name>
</gene>
<evidence type="ECO:0000256" key="11">
    <source>
        <dbReference type="RuleBase" id="RU366046"/>
    </source>
</evidence>
<dbReference type="CDD" id="cd05247">
    <property type="entry name" value="UDP_G4E_1_SDR_e"/>
    <property type="match status" value="1"/>
</dbReference>
<evidence type="ECO:0000256" key="2">
    <source>
        <dbReference type="ARBA" id="ARBA00001911"/>
    </source>
</evidence>
<organism evidence="13 14">
    <name type="scientific">Terrilactibacillus laevilacticus</name>
    <dbReference type="NCBI Taxonomy" id="1380157"/>
    <lineage>
        <taxon>Bacteria</taxon>
        <taxon>Bacillati</taxon>
        <taxon>Bacillota</taxon>
        <taxon>Bacilli</taxon>
        <taxon>Bacillales</taxon>
        <taxon>Bacillaceae</taxon>
        <taxon>Terrilactibacillus</taxon>
    </lineage>
</organism>
<comment type="similarity">
    <text evidence="4 11">Belongs to the NAD(P)-dependent epimerase/dehydratase family.</text>
</comment>
<dbReference type="SUPFAM" id="SSF51735">
    <property type="entry name" value="NAD(P)-binding Rossmann-fold domains"/>
    <property type="match status" value="1"/>
</dbReference>
<evidence type="ECO:0000256" key="3">
    <source>
        <dbReference type="ARBA" id="ARBA00004947"/>
    </source>
</evidence>
<keyword evidence="7 11" id="KW-0520">NAD</keyword>
<dbReference type="Gene3D" id="3.90.25.10">
    <property type="entry name" value="UDP-galactose 4-epimerase, domain 1"/>
    <property type="match status" value="1"/>
</dbReference>
<dbReference type="GO" id="GO:0003978">
    <property type="term" value="F:UDP-glucose 4-epimerase activity"/>
    <property type="evidence" value="ECO:0007669"/>
    <property type="project" value="UniProtKB-EC"/>
</dbReference>
<name>A0ABW5PNE4_9BACI</name>
<proteinExistence type="inferred from homology"/>
<evidence type="ECO:0000313" key="14">
    <source>
        <dbReference type="Proteomes" id="UP001597458"/>
    </source>
</evidence>
<dbReference type="RefSeq" id="WP_141189760.1">
    <property type="nucleotide sequence ID" value="NZ_JBHUMR010000007.1"/>
</dbReference>
<dbReference type="InterPro" id="IPR001509">
    <property type="entry name" value="Epimerase_deHydtase"/>
</dbReference>
<dbReference type="Proteomes" id="UP001597458">
    <property type="component" value="Unassembled WGS sequence"/>
</dbReference>
<dbReference type="InterPro" id="IPR036291">
    <property type="entry name" value="NAD(P)-bd_dom_sf"/>
</dbReference>
<comment type="catalytic activity">
    <reaction evidence="1 11">
        <text>UDP-alpha-D-glucose = UDP-alpha-D-galactose</text>
        <dbReference type="Rhea" id="RHEA:22168"/>
        <dbReference type="ChEBI" id="CHEBI:58885"/>
        <dbReference type="ChEBI" id="CHEBI:66914"/>
        <dbReference type="EC" id="5.1.3.2"/>
    </reaction>
</comment>
<reference evidence="14" key="1">
    <citation type="journal article" date="2019" name="Int. J. Syst. Evol. Microbiol.">
        <title>The Global Catalogue of Microorganisms (GCM) 10K type strain sequencing project: providing services to taxonomists for standard genome sequencing and annotation.</title>
        <authorList>
            <consortium name="The Broad Institute Genomics Platform"/>
            <consortium name="The Broad Institute Genome Sequencing Center for Infectious Disease"/>
            <person name="Wu L."/>
            <person name="Ma J."/>
        </authorList>
    </citation>
    <scope>NUCLEOTIDE SEQUENCE [LARGE SCALE GENOMIC DNA]</scope>
    <source>
        <strain evidence="14">TISTR 2241</strain>
    </source>
</reference>
<comment type="pathway">
    <text evidence="3 11">Carbohydrate metabolism; galactose metabolism.</text>
</comment>
<evidence type="ECO:0000256" key="8">
    <source>
        <dbReference type="ARBA" id="ARBA00023144"/>
    </source>
</evidence>
<evidence type="ECO:0000313" key="13">
    <source>
        <dbReference type="EMBL" id="MFD2616327.1"/>
    </source>
</evidence>
<dbReference type="PANTHER" id="PTHR43725:SF53">
    <property type="entry name" value="UDP-ARABINOSE 4-EPIMERASE 1"/>
    <property type="match status" value="1"/>
</dbReference>
<evidence type="ECO:0000256" key="1">
    <source>
        <dbReference type="ARBA" id="ARBA00000083"/>
    </source>
</evidence>
<comment type="cofactor">
    <cofactor evidence="2 11">
        <name>NAD(+)</name>
        <dbReference type="ChEBI" id="CHEBI:57540"/>
    </cofactor>
</comment>
<dbReference type="PANTHER" id="PTHR43725">
    <property type="entry name" value="UDP-GLUCOSE 4-EPIMERASE"/>
    <property type="match status" value="1"/>
</dbReference>
<dbReference type="EC" id="5.1.3.2" evidence="5 11"/>
<evidence type="ECO:0000256" key="4">
    <source>
        <dbReference type="ARBA" id="ARBA00007637"/>
    </source>
</evidence>
<evidence type="ECO:0000256" key="10">
    <source>
        <dbReference type="ARBA" id="ARBA00023277"/>
    </source>
</evidence>
<dbReference type="EMBL" id="JBHUMR010000007">
    <property type="protein sequence ID" value="MFD2616327.1"/>
    <property type="molecule type" value="Genomic_DNA"/>
</dbReference>
<evidence type="ECO:0000256" key="7">
    <source>
        <dbReference type="ARBA" id="ARBA00023027"/>
    </source>
</evidence>
<dbReference type="InterPro" id="IPR005886">
    <property type="entry name" value="UDP_G4E"/>
</dbReference>
<comment type="subunit">
    <text evidence="11">Homodimer.</text>
</comment>
<dbReference type="Pfam" id="PF01370">
    <property type="entry name" value="Epimerase"/>
    <property type="match status" value="1"/>
</dbReference>
<keyword evidence="8" id="KW-0299">Galactose metabolism</keyword>